<keyword evidence="2" id="KW-0460">Magnesium</keyword>
<feature type="binding site" evidence="2">
    <location>
        <position position="130"/>
    </location>
    <ligand>
        <name>Mg(2+)</name>
        <dbReference type="ChEBI" id="CHEBI:18420"/>
    </ligand>
</feature>
<dbReference type="Gene3D" id="3.40.50.11060">
    <property type="entry name" value="GTPase HflX, N-terminal domain"/>
    <property type="match status" value="1"/>
</dbReference>
<dbReference type="InterPro" id="IPR030394">
    <property type="entry name" value="G_HFLX_dom"/>
</dbReference>
<dbReference type="GO" id="GO:0043022">
    <property type="term" value="F:ribosome binding"/>
    <property type="evidence" value="ECO:0007669"/>
    <property type="project" value="TreeGrafter"/>
</dbReference>
<evidence type="ECO:0000256" key="1">
    <source>
        <dbReference type="PIRSR" id="PIRSR006809-1"/>
    </source>
</evidence>
<keyword evidence="2" id="KW-0479">Metal-binding</keyword>
<dbReference type="PROSITE" id="PS51705">
    <property type="entry name" value="G_HFLX"/>
    <property type="match status" value="1"/>
</dbReference>
<dbReference type="InterPro" id="IPR027417">
    <property type="entry name" value="P-loop_NTPase"/>
</dbReference>
<dbReference type="InterPro" id="IPR006073">
    <property type="entry name" value="GTP-bd"/>
</dbReference>
<feature type="binding site" evidence="1">
    <location>
        <begin position="264"/>
        <end position="266"/>
    </location>
    <ligand>
        <name>GTP</name>
        <dbReference type="ChEBI" id="CHEBI:37565"/>
    </ligand>
</feature>
<dbReference type="InterPro" id="IPR016496">
    <property type="entry name" value="GTPase_HflX"/>
</dbReference>
<feature type="binding site" evidence="1">
    <location>
        <begin position="149"/>
        <end position="153"/>
    </location>
    <ligand>
        <name>GTP</name>
        <dbReference type="ChEBI" id="CHEBI:37565"/>
    </ligand>
</feature>
<evidence type="ECO:0000313" key="4">
    <source>
        <dbReference type="EMBL" id="CAD5226551.1"/>
    </source>
</evidence>
<reference evidence="4" key="1">
    <citation type="submission" date="2020-09" db="EMBL/GenBank/DDBJ databases">
        <authorList>
            <person name="Kikuchi T."/>
        </authorList>
    </citation>
    <scope>NUCLEOTIDE SEQUENCE</scope>
    <source>
        <strain evidence="4">SH1</strain>
    </source>
</reference>
<sequence>MQQSALFDELMVPIYDRYNLVLNIFKRFATTKEALLQISLAEIPYIRQRLLYSDKYGTSRDTLNISSSQMISTKDKIEVIRLREQNLRKKIKATIEEKTNEVELRKTHEEKRASKVLLVAVIGYTNAGKTSLIKSLTGAAHICGENRLFATLDTTIHPALLPSRNRIILADTIGFISDLPIGLIASFEATLRHVKKADLLVHIQDLSHPNLKAQKQNVMETLQGLQLPSHLLDNMINVGNKIDKLSKFEAATLMENNDNMVVVSCRKKTGLSLLVQKMDSIVKKVTGSKTRRFRLKPGSQLASYLYAEGFVSQVPNTDDSGNLIFEVQMTDDQLHRLQSHLKGSGTKIKRLEGT</sequence>
<dbReference type="OrthoDB" id="10268034at2759"/>
<dbReference type="PIRSF" id="PIRSF006809">
    <property type="entry name" value="GTP-binding_hflX_prd"/>
    <property type="match status" value="1"/>
</dbReference>
<feature type="binding site" evidence="1">
    <location>
        <begin position="171"/>
        <end position="174"/>
    </location>
    <ligand>
        <name>GTP</name>
        <dbReference type="ChEBI" id="CHEBI:37565"/>
    </ligand>
</feature>
<keyword evidence="1" id="KW-0342">GTP-binding</keyword>
<dbReference type="PANTHER" id="PTHR10229">
    <property type="entry name" value="GTP-BINDING PROTEIN HFLX"/>
    <property type="match status" value="1"/>
</dbReference>
<dbReference type="GO" id="GO:0005737">
    <property type="term" value="C:cytoplasm"/>
    <property type="evidence" value="ECO:0007669"/>
    <property type="project" value="TreeGrafter"/>
</dbReference>
<evidence type="ECO:0000259" key="3">
    <source>
        <dbReference type="PROSITE" id="PS51705"/>
    </source>
</evidence>
<dbReference type="Gene3D" id="3.40.50.300">
    <property type="entry name" value="P-loop containing nucleotide triphosphate hydrolases"/>
    <property type="match status" value="1"/>
</dbReference>
<organism evidence="4 5">
    <name type="scientific">Bursaphelenchus okinawaensis</name>
    <dbReference type="NCBI Taxonomy" id="465554"/>
    <lineage>
        <taxon>Eukaryota</taxon>
        <taxon>Metazoa</taxon>
        <taxon>Ecdysozoa</taxon>
        <taxon>Nematoda</taxon>
        <taxon>Chromadorea</taxon>
        <taxon>Rhabditida</taxon>
        <taxon>Tylenchina</taxon>
        <taxon>Tylenchomorpha</taxon>
        <taxon>Aphelenchoidea</taxon>
        <taxon>Aphelenchoididae</taxon>
        <taxon>Bursaphelenchus</taxon>
    </lineage>
</organism>
<protein>
    <recommendedName>
        <fullName evidence="3">Hflx-type G domain-containing protein</fullName>
    </recommendedName>
</protein>
<feature type="binding site" evidence="2">
    <location>
        <position position="151"/>
    </location>
    <ligand>
        <name>Mg(2+)</name>
        <dbReference type="ChEBI" id="CHEBI:18420"/>
    </ligand>
</feature>
<dbReference type="GO" id="GO:0005525">
    <property type="term" value="F:GTP binding"/>
    <property type="evidence" value="ECO:0007669"/>
    <property type="project" value="UniProtKB-KW"/>
</dbReference>
<evidence type="ECO:0000256" key="2">
    <source>
        <dbReference type="PIRSR" id="PIRSR006809-2"/>
    </source>
</evidence>
<dbReference type="Proteomes" id="UP000614601">
    <property type="component" value="Unassembled WGS sequence"/>
</dbReference>
<dbReference type="PRINTS" id="PR00326">
    <property type="entry name" value="GTP1OBG"/>
</dbReference>
<keyword evidence="1" id="KW-0547">Nucleotide-binding</keyword>
<dbReference type="EMBL" id="CAJFCW020000005">
    <property type="protein sequence ID" value="CAG9122333.1"/>
    <property type="molecule type" value="Genomic_DNA"/>
</dbReference>
<dbReference type="GO" id="GO:0046872">
    <property type="term" value="F:metal ion binding"/>
    <property type="evidence" value="ECO:0007669"/>
    <property type="project" value="UniProtKB-KW"/>
</dbReference>
<dbReference type="Proteomes" id="UP000783686">
    <property type="component" value="Unassembled WGS sequence"/>
</dbReference>
<evidence type="ECO:0000313" key="5">
    <source>
        <dbReference type="Proteomes" id="UP000614601"/>
    </source>
</evidence>
<dbReference type="SUPFAM" id="SSF52540">
    <property type="entry name" value="P-loop containing nucleoside triphosphate hydrolases"/>
    <property type="match status" value="1"/>
</dbReference>
<keyword evidence="5" id="KW-1185">Reference proteome</keyword>
<accession>A0A811LH94</accession>
<gene>
    <name evidence="4" type="ORF">BOKJ2_LOCUS12129</name>
</gene>
<dbReference type="EMBL" id="CAJFDH010000005">
    <property type="protein sequence ID" value="CAD5226551.1"/>
    <property type="molecule type" value="Genomic_DNA"/>
</dbReference>
<feature type="binding site" evidence="1">
    <location>
        <begin position="123"/>
        <end position="130"/>
    </location>
    <ligand>
        <name>GTP</name>
        <dbReference type="ChEBI" id="CHEBI:37565"/>
    </ligand>
</feature>
<dbReference type="Pfam" id="PF01926">
    <property type="entry name" value="MMR_HSR1"/>
    <property type="match status" value="1"/>
</dbReference>
<feature type="domain" description="Hflx-type G" evidence="3">
    <location>
        <begin position="117"/>
        <end position="286"/>
    </location>
</feature>
<dbReference type="PANTHER" id="PTHR10229:SF0">
    <property type="entry name" value="GTP-BINDING PROTEIN 6-RELATED"/>
    <property type="match status" value="1"/>
</dbReference>
<feature type="binding site" evidence="1">
    <location>
        <begin position="240"/>
        <end position="243"/>
    </location>
    <ligand>
        <name>GTP</name>
        <dbReference type="ChEBI" id="CHEBI:37565"/>
    </ligand>
</feature>
<dbReference type="InterPro" id="IPR042108">
    <property type="entry name" value="GTPase_HflX_N_sf"/>
</dbReference>
<comment type="cofactor">
    <cofactor evidence="2">
        <name>Mg(2+)</name>
        <dbReference type="ChEBI" id="CHEBI:18420"/>
    </cofactor>
</comment>
<proteinExistence type="predicted"/>
<dbReference type="AlphaFoldDB" id="A0A811LH94"/>
<name>A0A811LH94_9BILA</name>
<comment type="caution">
    <text evidence="4">The sequence shown here is derived from an EMBL/GenBank/DDBJ whole genome shotgun (WGS) entry which is preliminary data.</text>
</comment>
<dbReference type="FunFam" id="3.40.50.300:FF:000886">
    <property type="entry name" value="Putative GTP-binding protein 6"/>
    <property type="match status" value="1"/>
</dbReference>